<keyword evidence="2" id="KW-0645">Protease</keyword>
<dbReference type="InterPro" id="IPR008969">
    <property type="entry name" value="CarboxyPept-like_regulatory"/>
</dbReference>
<dbReference type="RefSeq" id="WP_119437284.1">
    <property type="nucleotide sequence ID" value="NZ_QWGR01000003.1"/>
</dbReference>
<dbReference type="AlphaFoldDB" id="A0A399T5F0"/>
<organism evidence="2 3">
    <name type="scientific">Maribellus luteus</name>
    <dbReference type="NCBI Taxonomy" id="2305463"/>
    <lineage>
        <taxon>Bacteria</taxon>
        <taxon>Pseudomonadati</taxon>
        <taxon>Bacteroidota</taxon>
        <taxon>Bacteroidia</taxon>
        <taxon>Marinilabiliales</taxon>
        <taxon>Prolixibacteraceae</taxon>
        <taxon>Maribellus</taxon>
    </lineage>
</organism>
<evidence type="ECO:0000313" key="3">
    <source>
        <dbReference type="Proteomes" id="UP000265926"/>
    </source>
</evidence>
<dbReference type="Proteomes" id="UP000265926">
    <property type="component" value="Unassembled WGS sequence"/>
</dbReference>
<keyword evidence="1" id="KW-0732">Signal</keyword>
<evidence type="ECO:0000256" key="1">
    <source>
        <dbReference type="SAM" id="SignalP"/>
    </source>
</evidence>
<reference evidence="2 3" key="1">
    <citation type="submission" date="2018-08" db="EMBL/GenBank/DDBJ databases">
        <title>Pallidiluteibacterium maritimus gen. nov., sp. nov., isolated from coastal sediment.</title>
        <authorList>
            <person name="Zhou L.Y."/>
        </authorList>
    </citation>
    <scope>NUCLEOTIDE SEQUENCE [LARGE SCALE GENOMIC DNA]</scope>
    <source>
        <strain evidence="2 3">XSD2</strain>
    </source>
</reference>
<dbReference type="GO" id="GO:0004180">
    <property type="term" value="F:carboxypeptidase activity"/>
    <property type="evidence" value="ECO:0007669"/>
    <property type="project" value="UniProtKB-KW"/>
</dbReference>
<dbReference type="OrthoDB" id="603275at2"/>
<sequence>MKTLLSIILVFTFFLTVSADEKEHKVLNAEVASVSISGTVSDDKTGETLVGVEVKLEGTDKKCYTGFDGEFSFDDVKPGNYDITASYISYEKCELQKQNIDIFSTQLEVKLKPVL</sequence>
<keyword evidence="2" id="KW-0378">Hydrolase</keyword>
<gene>
    <name evidence="2" type="ORF">D1614_07605</name>
</gene>
<protein>
    <submittedName>
        <fullName evidence="2">Carboxypeptidase-like regulatory domain-containing protein</fullName>
    </submittedName>
</protein>
<keyword evidence="2" id="KW-0121">Carboxypeptidase</keyword>
<feature type="signal peptide" evidence="1">
    <location>
        <begin position="1"/>
        <end position="19"/>
    </location>
</feature>
<keyword evidence="3" id="KW-1185">Reference proteome</keyword>
<accession>A0A399T5F0</accession>
<dbReference type="EMBL" id="QWGR01000003">
    <property type="protein sequence ID" value="RIJ49397.1"/>
    <property type="molecule type" value="Genomic_DNA"/>
</dbReference>
<dbReference type="SUPFAM" id="SSF49464">
    <property type="entry name" value="Carboxypeptidase regulatory domain-like"/>
    <property type="match status" value="1"/>
</dbReference>
<proteinExistence type="predicted"/>
<comment type="caution">
    <text evidence="2">The sequence shown here is derived from an EMBL/GenBank/DDBJ whole genome shotgun (WGS) entry which is preliminary data.</text>
</comment>
<dbReference type="Pfam" id="PF13715">
    <property type="entry name" value="CarbopepD_reg_2"/>
    <property type="match status" value="1"/>
</dbReference>
<dbReference type="Gene3D" id="2.60.40.1120">
    <property type="entry name" value="Carboxypeptidase-like, regulatory domain"/>
    <property type="match status" value="1"/>
</dbReference>
<feature type="chain" id="PRO_5017468004" evidence="1">
    <location>
        <begin position="20"/>
        <end position="115"/>
    </location>
</feature>
<name>A0A399T5F0_9BACT</name>
<evidence type="ECO:0000313" key="2">
    <source>
        <dbReference type="EMBL" id="RIJ49397.1"/>
    </source>
</evidence>